<keyword evidence="3 4" id="KW-0862">Zinc</keyword>
<reference evidence="7" key="1">
    <citation type="submission" date="2014-08" db="EMBL/GenBank/DDBJ databases">
        <authorList>
            <person name="Murali S."/>
            <person name="Richards S."/>
            <person name="Bandaranaike D."/>
            <person name="Bellair M."/>
            <person name="Blankenburg K."/>
            <person name="Chao H."/>
            <person name="Dinh H."/>
            <person name="Doddapaneni H."/>
            <person name="Dugan-Rocha S."/>
            <person name="Elkadiri S."/>
            <person name="Gnanaolivu R."/>
            <person name="Hughes D."/>
            <person name="Lee S."/>
            <person name="Li M."/>
            <person name="Ming W."/>
            <person name="Munidasa M."/>
            <person name="Muniz J."/>
            <person name="Nguyen L."/>
            <person name="Osuji N."/>
            <person name="Pu L.-L."/>
            <person name="Puazo M."/>
            <person name="Skinner E."/>
            <person name="Qu C."/>
            <person name="Quiroz J."/>
            <person name="Raj R."/>
            <person name="Weissenberger G."/>
            <person name="Xin Y."/>
            <person name="Zou X."/>
            <person name="Han Y."/>
            <person name="Worley K."/>
            <person name="Muzny D."/>
            <person name="Gibbs R."/>
        </authorList>
    </citation>
    <scope>NUCLEOTIDE SEQUENCE</scope>
    <source>
        <strain evidence="7">HAZT.00-mixed</strain>
        <tissue evidence="7">Whole organism</tissue>
    </source>
</reference>
<dbReference type="GO" id="GO:0072357">
    <property type="term" value="C:PTW/PP1 phosphatase complex"/>
    <property type="evidence" value="ECO:0007669"/>
    <property type="project" value="TreeGrafter"/>
</dbReference>
<evidence type="ECO:0000256" key="1">
    <source>
        <dbReference type="ARBA" id="ARBA00022723"/>
    </source>
</evidence>
<dbReference type="Gene3D" id="4.10.1000.10">
    <property type="entry name" value="Zinc finger, CCCH-type"/>
    <property type="match status" value="1"/>
</dbReference>
<keyword evidence="1 4" id="KW-0479">Metal-binding</keyword>
<evidence type="ECO:0000313" key="7">
    <source>
        <dbReference type="EMBL" id="KAA0202330.1"/>
    </source>
</evidence>
<keyword evidence="2 4" id="KW-0863">Zinc-finger</keyword>
<protein>
    <recommendedName>
        <fullName evidence="6">C3H1-type domain-containing protein</fullName>
    </recommendedName>
</protein>
<name>A0A6A0H989_HYAAZ</name>
<dbReference type="SMART" id="SM00356">
    <property type="entry name" value="ZnF_C3H1"/>
    <property type="match status" value="1"/>
</dbReference>
<dbReference type="GO" id="GO:0008157">
    <property type="term" value="F:protein phosphatase 1 binding"/>
    <property type="evidence" value="ECO:0007669"/>
    <property type="project" value="TreeGrafter"/>
</dbReference>
<dbReference type="PROSITE" id="PS50103">
    <property type="entry name" value="ZF_C3H1"/>
    <property type="match status" value="1"/>
</dbReference>
<organism evidence="7">
    <name type="scientific">Hyalella azteca</name>
    <name type="common">Amphipod</name>
    <dbReference type="NCBI Taxonomy" id="294128"/>
    <lineage>
        <taxon>Eukaryota</taxon>
        <taxon>Metazoa</taxon>
        <taxon>Ecdysozoa</taxon>
        <taxon>Arthropoda</taxon>
        <taxon>Crustacea</taxon>
        <taxon>Multicrustacea</taxon>
        <taxon>Malacostraca</taxon>
        <taxon>Eumalacostraca</taxon>
        <taxon>Peracarida</taxon>
        <taxon>Amphipoda</taxon>
        <taxon>Senticaudata</taxon>
        <taxon>Talitrida</taxon>
        <taxon>Talitroidea</taxon>
        <taxon>Hyalellidae</taxon>
        <taxon>Hyalella</taxon>
    </lineage>
</organism>
<feature type="region of interest" description="Disordered" evidence="5">
    <location>
        <begin position="1"/>
        <end position="103"/>
    </location>
</feature>
<dbReference type="Pfam" id="PF18044">
    <property type="entry name" value="zf-CCCH_4"/>
    <property type="match status" value="1"/>
</dbReference>
<dbReference type="AlphaFoldDB" id="A0A6A0H989"/>
<dbReference type="EMBL" id="JQDR03003820">
    <property type="protein sequence ID" value="KAA0202330.1"/>
    <property type="molecule type" value="Genomic_DNA"/>
</dbReference>
<evidence type="ECO:0000256" key="3">
    <source>
        <dbReference type="ARBA" id="ARBA00022833"/>
    </source>
</evidence>
<dbReference type="InterPro" id="IPR041367">
    <property type="entry name" value="Znf-CCCH_4"/>
</dbReference>
<evidence type="ECO:0000256" key="4">
    <source>
        <dbReference type="PROSITE-ProRule" id="PRU00723"/>
    </source>
</evidence>
<dbReference type="GO" id="GO:0000785">
    <property type="term" value="C:chromatin"/>
    <property type="evidence" value="ECO:0007669"/>
    <property type="project" value="TreeGrafter"/>
</dbReference>
<reference evidence="7" key="3">
    <citation type="submission" date="2019-06" db="EMBL/GenBank/DDBJ databases">
        <authorList>
            <person name="Poynton C."/>
            <person name="Hasenbein S."/>
            <person name="Benoit J.B."/>
            <person name="Sepulveda M.S."/>
            <person name="Poelchau M.F."/>
            <person name="Murali S.C."/>
            <person name="Chen S."/>
            <person name="Glastad K.M."/>
            <person name="Werren J.H."/>
            <person name="Vineis J.H."/>
            <person name="Bowen J.L."/>
            <person name="Friedrich M."/>
            <person name="Jones J."/>
            <person name="Robertson H.M."/>
            <person name="Feyereisen R."/>
            <person name="Mechler-Hickson A."/>
            <person name="Mathers N."/>
            <person name="Lee C.E."/>
            <person name="Colbourne J.K."/>
            <person name="Biales A."/>
            <person name="Johnston J.S."/>
            <person name="Wellborn G.A."/>
            <person name="Rosendale A.J."/>
            <person name="Cridge A.G."/>
            <person name="Munoz-Torres M.C."/>
            <person name="Bain P.A."/>
            <person name="Manny A.R."/>
            <person name="Major K.M."/>
            <person name="Lambert F.N."/>
            <person name="Vulpe C.D."/>
            <person name="Tuck P."/>
            <person name="Blalock B.J."/>
            <person name="Lin Y.-Y."/>
            <person name="Smith M.E."/>
            <person name="Ochoa-Acuna H."/>
            <person name="Chen M.-J.M."/>
            <person name="Childers C.P."/>
            <person name="Qu J."/>
            <person name="Dugan S."/>
            <person name="Lee S.L."/>
            <person name="Chao H."/>
            <person name="Dinh H."/>
            <person name="Han Y."/>
            <person name="Doddapaneni H."/>
            <person name="Worley K.C."/>
            <person name="Muzny D.M."/>
            <person name="Gibbs R.A."/>
            <person name="Richards S."/>
        </authorList>
    </citation>
    <scope>NUCLEOTIDE SEQUENCE</scope>
    <source>
        <strain evidence="7">HAZT.00-mixed</strain>
        <tissue evidence="7">Whole organism</tissue>
    </source>
</reference>
<dbReference type="GO" id="GO:0008270">
    <property type="term" value="F:zinc ion binding"/>
    <property type="evidence" value="ECO:0007669"/>
    <property type="project" value="UniProtKB-KW"/>
</dbReference>
<feature type="compositionally biased region" description="Low complexity" evidence="5">
    <location>
        <begin position="41"/>
        <end position="77"/>
    </location>
</feature>
<dbReference type="InterPro" id="IPR000571">
    <property type="entry name" value="Znf_CCCH"/>
</dbReference>
<dbReference type="SUPFAM" id="SSF90229">
    <property type="entry name" value="CCCH zinc finger"/>
    <property type="match status" value="1"/>
</dbReference>
<comment type="caution">
    <text evidence="7">The sequence shown here is derived from an EMBL/GenBank/DDBJ whole genome shotgun (WGS) entry which is preliminary data.</text>
</comment>
<sequence length="440" mass="45577">MAALDAVSPKLDPKRTPKPPTSRPPRPRRPSDSDAEPLPPATSATSTAATTATSTSTAGVTSTTATATSGAIATSGTSAGGSAGATATSGTEENMDISGGASPEEFEKVEVITSDLPAGVKTDRLNVNAQKFQDMLLLEKHGERDALDKHRGRANTCVQYAPWQLLPIHLPEGPRVVPGCQSLERHVQAKREYSVMPTFFPPNRLPDTPQEPDPEVVPRADPKILPLTDTTGQDNVKNLKHIPWPDPVPNPPPNPFYRHPQQPPHWGGCPPMPAGFRPNGGPDFYGAPIEGMAMGGPPDPMTGAMPMGGAVGAPAGGGGGHWVVGSSSGVGGAPPPHVMTKGEPPMFPVGGGPMMGGPVGYGPPIGPMGPMPHPGYGPPSGGGWNHEGGDGGRFNWRRGGGPRGRGWGRGGRPPSKTPCRHFLKGGCRNGDECGFAHTMP</sequence>
<reference evidence="7" key="2">
    <citation type="journal article" date="2018" name="Environ. Sci. Technol.">
        <title>The Toxicogenome of Hyalella azteca: A Model for Sediment Ecotoxicology and Evolutionary Toxicology.</title>
        <authorList>
            <person name="Poynton H.C."/>
            <person name="Hasenbein S."/>
            <person name="Benoit J.B."/>
            <person name="Sepulveda M.S."/>
            <person name="Poelchau M.F."/>
            <person name="Hughes D.S.T."/>
            <person name="Murali S.C."/>
            <person name="Chen S."/>
            <person name="Glastad K.M."/>
            <person name="Goodisman M.A.D."/>
            <person name="Werren J.H."/>
            <person name="Vineis J.H."/>
            <person name="Bowen J.L."/>
            <person name="Friedrich M."/>
            <person name="Jones J."/>
            <person name="Robertson H.M."/>
            <person name="Feyereisen R."/>
            <person name="Mechler-Hickson A."/>
            <person name="Mathers N."/>
            <person name="Lee C.E."/>
            <person name="Colbourne J.K."/>
            <person name="Biales A."/>
            <person name="Johnston J.S."/>
            <person name="Wellborn G.A."/>
            <person name="Rosendale A.J."/>
            <person name="Cridge A.G."/>
            <person name="Munoz-Torres M.C."/>
            <person name="Bain P.A."/>
            <person name="Manny A.R."/>
            <person name="Major K.M."/>
            <person name="Lambert F.N."/>
            <person name="Vulpe C.D."/>
            <person name="Tuck P."/>
            <person name="Blalock B.J."/>
            <person name="Lin Y.Y."/>
            <person name="Smith M.E."/>
            <person name="Ochoa-Acuna H."/>
            <person name="Chen M.M."/>
            <person name="Childers C.P."/>
            <person name="Qu J."/>
            <person name="Dugan S."/>
            <person name="Lee S.L."/>
            <person name="Chao H."/>
            <person name="Dinh H."/>
            <person name="Han Y."/>
            <person name="Doddapaneni H."/>
            <person name="Worley K.C."/>
            <person name="Muzny D.M."/>
            <person name="Gibbs R.A."/>
            <person name="Richards S."/>
        </authorList>
    </citation>
    <scope>NUCLEOTIDE SEQUENCE</scope>
    <source>
        <strain evidence="7">HAZT.00-mixed</strain>
        <tissue evidence="7">Whole organism</tissue>
    </source>
</reference>
<dbReference type="Proteomes" id="UP000711488">
    <property type="component" value="Unassembled WGS sequence"/>
</dbReference>
<gene>
    <name evidence="7" type="ORF">HAZT_HAZT010592</name>
</gene>
<dbReference type="PANTHER" id="PTHR46557:SF1">
    <property type="entry name" value="SERINE_THREONINE-PROTEIN PHOSPHATASE 1 REGULATORY SUBUNIT 10"/>
    <property type="match status" value="1"/>
</dbReference>
<evidence type="ECO:0000256" key="2">
    <source>
        <dbReference type="ARBA" id="ARBA00022771"/>
    </source>
</evidence>
<feature type="zinc finger region" description="C3H1-type" evidence="4">
    <location>
        <begin position="413"/>
        <end position="440"/>
    </location>
</feature>
<accession>A0A6A0H989</accession>
<dbReference type="InterPro" id="IPR036855">
    <property type="entry name" value="Znf_CCCH_sf"/>
</dbReference>
<proteinExistence type="predicted"/>
<evidence type="ECO:0000256" key="5">
    <source>
        <dbReference type="SAM" id="MobiDB-lite"/>
    </source>
</evidence>
<dbReference type="PANTHER" id="PTHR46557">
    <property type="entry name" value="SERINE/THREONINE-PROTEIN PHOSPHATASE 1 REGULATORY SUBUNIT 10-RELATED"/>
    <property type="match status" value="1"/>
</dbReference>
<evidence type="ECO:0000259" key="6">
    <source>
        <dbReference type="PROSITE" id="PS50103"/>
    </source>
</evidence>
<feature type="domain" description="C3H1-type" evidence="6">
    <location>
        <begin position="413"/>
        <end position="440"/>
    </location>
</feature>
<feature type="region of interest" description="Disordered" evidence="5">
    <location>
        <begin position="199"/>
        <end position="236"/>
    </location>
</feature>